<dbReference type="InterPro" id="IPR000683">
    <property type="entry name" value="Gfo/Idh/MocA-like_OxRdtase_N"/>
</dbReference>
<dbReference type="InterPro" id="IPR036291">
    <property type="entry name" value="NAD(P)-bd_dom_sf"/>
</dbReference>
<reference evidence="4 5" key="1">
    <citation type="submission" date="2018-03" db="EMBL/GenBank/DDBJ databases">
        <title>Genomic Encyclopedia of Archaeal and Bacterial Type Strains, Phase II (KMG-II): from individual species to whole genera.</title>
        <authorList>
            <person name="Goeker M."/>
        </authorList>
    </citation>
    <scope>NUCLEOTIDE SEQUENCE [LARGE SCALE GENOMIC DNA]</scope>
    <source>
        <strain evidence="4 5">DSM 29318</strain>
    </source>
</reference>
<dbReference type="SUPFAM" id="SSF51735">
    <property type="entry name" value="NAD(P)-binding Rossmann-fold domains"/>
    <property type="match status" value="1"/>
</dbReference>
<dbReference type="Gene3D" id="3.40.50.720">
    <property type="entry name" value="NAD(P)-binding Rossmann-like Domain"/>
    <property type="match status" value="1"/>
</dbReference>
<gene>
    <name evidence="4" type="ORF">BCF33_1928</name>
</gene>
<organism evidence="4 5">
    <name type="scientific">Hasllibacter halocynthiae</name>
    <dbReference type="NCBI Taxonomy" id="595589"/>
    <lineage>
        <taxon>Bacteria</taxon>
        <taxon>Pseudomonadati</taxon>
        <taxon>Pseudomonadota</taxon>
        <taxon>Alphaproteobacteria</taxon>
        <taxon>Rhodobacterales</taxon>
        <taxon>Roseobacteraceae</taxon>
        <taxon>Hasllibacter</taxon>
    </lineage>
</organism>
<dbReference type="EMBL" id="PVTT01000002">
    <property type="protein sequence ID" value="PRY93062.1"/>
    <property type="molecule type" value="Genomic_DNA"/>
</dbReference>
<sequence length="392" mass="40809">MNDQSPAFGGRPMGVGVIGCGNISGSYLSLAPLFRGIEFRAVADLDPAAAAAKAALHGLRAETVEGLLAAPDVDIVLNLTVPSAHREVTAAILEAGKHAYSEKPLALSLEEGQALATIAARTGRRVGSAPDTFLGAAHQTARRLVDEGAAGRIVHGTAHFLSPGMEHWHPNPGFFYGAGGGPVLDMGPYHVALIVNLLGPVARVAGMSATASGTRAVTAPGAAVRSVPVEVPTTHHALLEFASGAVVTLGASWDAHAHGHRHLELYGTEGTLVPQDPNFFGGAVEVHGRDGRPRRHEGEGHPLSVRNRVQPGGHRLADYRGIGLADMAAAIREGREARCGLAFALHVTEVLDAVIRSGRERRFVEMATTCPRPEALGPEEARALLAGEPVPA</sequence>
<dbReference type="InterPro" id="IPR055170">
    <property type="entry name" value="GFO_IDH_MocA-like_dom"/>
</dbReference>
<dbReference type="InterPro" id="IPR050463">
    <property type="entry name" value="Gfo/Idh/MocA_oxidrdct_glycsds"/>
</dbReference>
<dbReference type="OrthoDB" id="9776544at2"/>
<dbReference type="SUPFAM" id="SSF55347">
    <property type="entry name" value="Glyceraldehyde-3-phosphate dehydrogenase-like, C-terminal domain"/>
    <property type="match status" value="1"/>
</dbReference>
<dbReference type="RefSeq" id="WP_106160692.1">
    <property type="nucleotide sequence ID" value="NZ_PVTT01000002.1"/>
</dbReference>
<accession>A0A2T0X286</accession>
<keyword evidence="1" id="KW-0560">Oxidoreductase</keyword>
<dbReference type="AlphaFoldDB" id="A0A2T0X286"/>
<comment type="caution">
    <text evidence="4">The sequence shown here is derived from an EMBL/GenBank/DDBJ whole genome shotgun (WGS) entry which is preliminary data.</text>
</comment>
<dbReference type="Proteomes" id="UP000238801">
    <property type="component" value="Unassembled WGS sequence"/>
</dbReference>
<evidence type="ECO:0000313" key="5">
    <source>
        <dbReference type="Proteomes" id="UP000238801"/>
    </source>
</evidence>
<keyword evidence="5" id="KW-1185">Reference proteome</keyword>
<dbReference type="Pfam" id="PF22725">
    <property type="entry name" value="GFO_IDH_MocA_C3"/>
    <property type="match status" value="1"/>
</dbReference>
<dbReference type="PANTHER" id="PTHR43818">
    <property type="entry name" value="BCDNA.GH03377"/>
    <property type="match status" value="1"/>
</dbReference>
<dbReference type="GO" id="GO:0000166">
    <property type="term" value="F:nucleotide binding"/>
    <property type="evidence" value="ECO:0007669"/>
    <property type="project" value="InterPro"/>
</dbReference>
<evidence type="ECO:0000259" key="2">
    <source>
        <dbReference type="Pfam" id="PF01408"/>
    </source>
</evidence>
<evidence type="ECO:0000259" key="3">
    <source>
        <dbReference type="Pfam" id="PF22725"/>
    </source>
</evidence>
<feature type="domain" description="GFO/IDH/MocA-like oxidoreductase" evidence="3">
    <location>
        <begin position="138"/>
        <end position="272"/>
    </location>
</feature>
<evidence type="ECO:0000256" key="1">
    <source>
        <dbReference type="ARBA" id="ARBA00023002"/>
    </source>
</evidence>
<dbReference type="GO" id="GO:0016491">
    <property type="term" value="F:oxidoreductase activity"/>
    <property type="evidence" value="ECO:0007669"/>
    <property type="project" value="UniProtKB-KW"/>
</dbReference>
<evidence type="ECO:0000313" key="4">
    <source>
        <dbReference type="EMBL" id="PRY93062.1"/>
    </source>
</evidence>
<dbReference type="PANTHER" id="PTHR43818:SF11">
    <property type="entry name" value="BCDNA.GH03377"/>
    <property type="match status" value="1"/>
</dbReference>
<protein>
    <submittedName>
        <fullName evidence="4">Putative dehydrogenase</fullName>
    </submittedName>
</protein>
<dbReference type="Gene3D" id="3.30.360.10">
    <property type="entry name" value="Dihydrodipicolinate Reductase, domain 2"/>
    <property type="match status" value="1"/>
</dbReference>
<name>A0A2T0X286_9RHOB</name>
<proteinExistence type="predicted"/>
<dbReference type="Pfam" id="PF01408">
    <property type="entry name" value="GFO_IDH_MocA"/>
    <property type="match status" value="1"/>
</dbReference>
<feature type="domain" description="Gfo/Idh/MocA-like oxidoreductase N-terminal" evidence="2">
    <location>
        <begin position="14"/>
        <end position="127"/>
    </location>
</feature>